<keyword evidence="1" id="KW-0812">Transmembrane</keyword>
<organism evidence="2 3">
    <name type="scientific">Brochothrix campestris FSL F6-1037</name>
    <dbReference type="NCBI Taxonomy" id="1265861"/>
    <lineage>
        <taxon>Bacteria</taxon>
        <taxon>Bacillati</taxon>
        <taxon>Bacillota</taxon>
        <taxon>Bacilli</taxon>
        <taxon>Bacillales</taxon>
        <taxon>Listeriaceae</taxon>
        <taxon>Brochothrix</taxon>
    </lineage>
</organism>
<dbReference type="InterPro" id="IPR052536">
    <property type="entry name" value="ABC-4_Integral_Memb_Prot"/>
</dbReference>
<gene>
    <name evidence="2" type="ORF">BCAMP_05631</name>
</gene>
<name>W7CWJ4_9LIST</name>
<dbReference type="EMBL" id="AODH01000021">
    <property type="protein sequence ID" value="EUJ40146.1"/>
    <property type="molecule type" value="Genomic_DNA"/>
</dbReference>
<feature type="transmembrane region" description="Helical" evidence="1">
    <location>
        <begin position="267"/>
        <end position="291"/>
    </location>
</feature>
<reference evidence="2 3" key="1">
    <citation type="submission" date="2012-12" db="EMBL/GenBank/DDBJ databases">
        <title>Novel taxa of Listeriaceae from agricultural environments in the United States.</title>
        <authorList>
            <person name="den Bakker H.C."/>
            <person name="Allred A."/>
            <person name="Warchocki S."/>
            <person name="Wright E.M."/>
            <person name="Burrell A."/>
            <person name="Nightingale K.K."/>
            <person name="Kephart D."/>
            <person name="Wiedmann M."/>
        </authorList>
    </citation>
    <scope>NUCLEOTIDE SEQUENCE [LARGE SCALE GENOMIC DNA]</scope>
    <source>
        <strain evidence="2 3">FSL F6-1037</strain>
    </source>
</reference>
<proteinExistence type="predicted"/>
<dbReference type="AlphaFoldDB" id="W7CWJ4"/>
<evidence type="ECO:0000313" key="2">
    <source>
        <dbReference type="EMBL" id="EUJ40146.1"/>
    </source>
</evidence>
<dbReference type="PANTHER" id="PTHR46795:SF3">
    <property type="entry name" value="ABC TRANSPORTER PERMEASE"/>
    <property type="match status" value="1"/>
</dbReference>
<protein>
    <submittedName>
        <fullName evidence="2">ABC transporter permease</fullName>
    </submittedName>
</protein>
<sequence>MNSLFISEKIKVDQSPIINYQIVNPTAKLSANILAGIDNNSVAFSLKTTLIEDAVNDAAKTKPYQLSIISWQTYAQISETYHFPVGEQLQGDETKLLLAQENTKDESNTTQKLIPYQLKKQTVKFDVSNVSERQNVFSRYDDYLVVSQQKYKTLSRVVTPTSVLYIKMKAQQDSPQVVKTIKHVLKNAEDVYLYSVEEDANFFNLTFGIIMYIGIFLALVFIVATGTIIYFKQMLDATKAKQTYQTLYRMGVSYEEMRMIVIKQLGFVFFMPLLLAIVHSLFALKAFYAIIESSFDPLILGSILLYALIYFVYYVMGVHHYLKIVCPPEMRTTI</sequence>
<evidence type="ECO:0000256" key="1">
    <source>
        <dbReference type="SAM" id="Phobius"/>
    </source>
</evidence>
<dbReference type="PANTHER" id="PTHR46795">
    <property type="entry name" value="ABC TRANSPORTER PERMEASE-RELATED-RELATED"/>
    <property type="match status" value="1"/>
</dbReference>
<keyword evidence="1" id="KW-0472">Membrane</keyword>
<feature type="transmembrane region" description="Helical" evidence="1">
    <location>
        <begin position="209"/>
        <end position="231"/>
    </location>
</feature>
<dbReference type="STRING" id="1265861.BCAMP_05631"/>
<keyword evidence="1" id="KW-1133">Transmembrane helix</keyword>
<dbReference type="Proteomes" id="UP000019243">
    <property type="component" value="Unassembled WGS sequence"/>
</dbReference>
<keyword evidence="3" id="KW-1185">Reference proteome</keyword>
<evidence type="ECO:0000313" key="3">
    <source>
        <dbReference type="Proteomes" id="UP000019243"/>
    </source>
</evidence>
<accession>W7CWJ4</accession>
<comment type="caution">
    <text evidence="2">The sequence shown here is derived from an EMBL/GenBank/DDBJ whole genome shotgun (WGS) entry which is preliminary data.</text>
</comment>
<feature type="transmembrane region" description="Helical" evidence="1">
    <location>
        <begin position="297"/>
        <end position="315"/>
    </location>
</feature>